<protein>
    <recommendedName>
        <fullName evidence="6">ABC transporter domain-containing protein</fullName>
    </recommendedName>
</protein>
<gene>
    <name evidence="7" type="ORF">WJX75_007710</name>
</gene>
<dbReference type="InterPro" id="IPR027417">
    <property type="entry name" value="P-loop_NTPase"/>
</dbReference>
<evidence type="ECO:0000256" key="5">
    <source>
        <dbReference type="ARBA" id="ARBA00023136"/>
    </source>
</evidence>
<evidence type="ECO:0000259" key="6">
    <source>
        <dbReference type="PROSITE" id="PS50893"/>
    </source>
</evidence>
<comment type="subcellular location">
    <subcellularLocation>
        <location evidence="1">Membrane</location>
        <topology evidence="1">Multi-pass membrane protein</topology>
    </subcellularLocation>
</comment>
<dbReference type="PANTHER" id="PTHR48041">
    <property type="entry name" value="ABC TRANSPORTER G FAMILY MEMBER 28"/>
    <property type="match status" value="1"/>
</dbReference>
<dbReference type="EMBL" id="JALJOT010000011">
    <property type="protein sequence ID" value="KAK9905859.1"/>
    <property type="molecule type" value="Genomic_DNA"/>
</dbReference>
<evidence type="ECO:0000256" key="2">
    <source>
        <dbReference type="ARBA" id="ARBA00022448"/>
    </source>
</evidence>
<proteinExistence type="predicted"/>
<dbReference type="PANTHER" id="PTHR48041:SF91">
    <property type="entry name" value="ABC TRANSPORTER G FAMILY MEMBER 28"/>
    <property type="match status" value="1"/>
</dbReference>
<keyword evidence="4" id="KW-1133">Transmembrane helix</keyword>
<dbReference type="Gene3D" id="3.40.50.300">
    <property type="entry name" value="P-loop containing nucleotide triphosphate hydrolases"/>
    <property type="match status" value="1"/>
</dbReference>
<evidence type="ECO:0000313" key="8">
    <source>
        <dbReference type="Proteomes" id="UP001491310"/>
    </source>
</evidence>
<dbReference type="Proteomes" id="UP001491310">
    <property type="component" value="Unassembled WGS sequence"/>
</dbReference>
<keyword evidence="8" id="KW-1185">Reference proteome</keyword>
<sequence length="217" mass="23935">MSEGSMLSEVERAKMSSVRKRNGMKVVIRELTYTVQHNSKKKHKIHLLKGVTGLIHPAQMTALMGPSGSGKTTLLDVLACRKTAGELSGQILIGGKPPSRMFMRRYTGYVEQFDTLVENLTVREMLLYTAEMKLELSVNMAEKKARVDLLTKQLALEACQNVRIGNSMSRGISGGQAKRCNIGIALLSDPRIIFLDEPTSGLDSYTSHEARPPSNMP</sequence>
<reference evidence="7 8" key="1">
    <citation type="journal article" date="2024" name="Nat. Commun.">
        <title>Phylogenomics reveals the evolutionary origins of lichenization in chlorophyte algae.</title>
        <authorList>
            <person name="Puginier C."/>
            <person name="Libourel C."/>
            <person name="Otte J."/>
            <person name="Skaloud P."/>
            <person name="Haon M."/>
            <person name="Grisel S."/>
            <person name="Petersen M."/>
            <person name="Berrin J.G."/>
            <person name="Delaux P.M."/>
            <person name="Dal Grande F."/>
            <person name="Keller J."/>
        </authorList>
    </citation>
    <scope>NUCLEOTIDE SEQUENCE [LARGE SCALE GENOMIC DNA]</scope>
    <source>
        <strain evidence="7 8">SAG 216-7</strain>
    </source>
</reference>
<keyword evidence="3" id="KW-0812">Transmembrane</keyword>
<evidence type="ECO:0000256" key="4">
    <source>
        <dbReference type="ARBA" id="ARBA00022989"/>
    </source>
</evidence>
<dbReference type="InterPro" id="IPR050352">
    <property type="entry name" value="ABCG_transporters"/>
</dbReference>
<evidence type="ECO:0000313" key="7">
    <source>
        <dbReference type="EMBL" id="KAK9905859.1"/>
    </source>
</evidence>
<organism evidence="7 8">
    <name type="scientific">Coccomyxa subellipsoidea</name>
    <dbReference type="NCBI Taxonomy" id="248742"/>
    <lineage>
        <taxon>Eukaryota</taxon>
        <taxon>Viridiplantae</taxon>
        <taxon>Chlorophyta</taxon>
        <taxon>core chlorophytes</taxon>
        <taxon>Trebouxiophyceae</taxon>
        <taxon>Trebouxiophyceae incertae sedis</taxon>
        <taxon>Coccomyxaceae</taxon>
        <taxon>Coccomyxa</taxon>
    </lineage>
</organism>
<dbReference type="PROSITE" id="PS50893">
    <property type="entry name" value="ABC_TRANSPORTER_2"/>
    <property type="match status" value="1"/>
</dbReference>
<dbReference type="InterPro" id="IPR003439">
    <property type="entry name" value="ABC_transporter-like_ATP-bd"/>
</dbReference>
<accession>A0ABR2YIJ1</accession>
<comment type="caution">
    <text evidence="7">The sequence shown here is derived from an EMBL/GenBank/DDBJ whole genome shotgun (WGS) entry which is preliminary data.</text>
</comment>
<keyword evidence="2" id="KW-0813">Transport</keyword>
<keyword evidence="5" id="KW-0472">Membrane</keyword>
<dbReference type="Pfam" id="PF00005">
    <property type="entry name" value="ABC_tran"/>
    <property type="match status" value="1"/>
</dbReference>
<evidence type="ECO:0000256" key="1">
    <source>
        <dbReference type="ARBA" id="ARBA00004141"/>
    </source>
</evidence>
<name>A0ABR2YIJ1_9CHLO</name>
<evidence type="ECO:0000256" key="3">
    <source>
        <dbReference type="ARBA" id="ARBA00022692"/>
    </source>
</evidence>
<feature type="domain" description="ABC transporter" evidence="6">
    <location>
        <begin position="26"/>
        <end position="217"/>
    </location>
</feature>
<dbReference type="SUPFAM" id="SSF52540">
    <property type="entry name" value="P-loop containing nucleoside triphosphate hydrolases"/>
    <property type="match status" value="1"/>
</dbReference>